<accession>A0A644TUU0</accession>
<dbReference type="GO" id="GO:0006629">
    <property type="term" value="P:lipid metabolic process"/>
    <property type="evidence" value="ECO:0007669"/>
    <property type="project" value="InterPro"/>
</dbReference>
<dbReference type="InterPro" id="IPR017946">
    <property type="entry name" value="PLC-like_Pdiesterase_TIM-brl"/>
</dbReference>
<reference evidence="1" key="1">
    <citation type="submission" date="2019-08" db="EMBL/GenBank/DDBJ databases">
        <authorList>
            <person name="Kucharzyk K."/>
            <person name="Murdoch R.W."/>
            <person name="Higgins S."/>
            <person name="Loffler F."/>
        </authorList>
    </citation>
    <scope>NUCLEOTIDE SEQUENCE</scope>
</reference>
<dbReference type="Gene3D" id="3.20.20.190">
    <property type="entry name" value="Phosphatidylinositol (PI) phosphodiesterase"/>
    <property type="match status" value="1"/>
</dbReference>
<dbReference type="EMBL" id="VSSQ01000054">
    <property type="protein sequence ID" value="MPL70758.1"/>
    <property type="molecule type" value="Genomic_DNA"/>
</dbReference>
<proteinExistence type="predicted"/>
<evidence type="ECO:0000313" key="1">
    <source>
        <dbReference type="EMBL" id="MPL70758.1"/>
    </source>
</evidence>
<dbReference type="SUPFAM" id="SSF51695">
    <property type="entry name" value="PLC-like phosphodiesterases"/>
    <property type="match status" value="1"/>
</dbReference>
<evidence type="ECO:0008006" key="2">
    <source>
        <dbReference type="Google" id="ProtNLM"/>
    </source>
</evidence>
<organism evidence="1">
    <name type="scientific">bioreactor metagenome</name>
    <dbReference type="NCBI Taxonomy" id="1076179"/>
    <lineage>
        <taxon>unclassified sequences</taxon>
        <taxon>metagenomes</taxon>
        <taxon>ecological metagenomes</taxon>
    </lineage>
</organism>
<dbReference type="AlphaFoldDB" id="A0A644TUU0"/>
<gene>
    <name evidence="1" type="ORF">SDC9_16519</name>
</gene>
<protein>
    <recommendedName>
        <fullName evidence="2">GP-PDE domain-containing protein</fullName>
    </recommendedName>
</protein>
<name>A0A644TUU0_9ZZZZ</name>
<dbReference type="GO" id="GO:0008081">
    <property type="term" value="F:phosphoric diester hydrolase activity"/>
    <property type="evidence" value="ECO:0007669"/>
    <property type="project" value="InterPro"/>
</dbReference>
<sequence length="284" mass="33635">MTIFDLKGSFQYAMHGLGAYKGLRQTNSLNAWEYWYSKGIKIFEIDIAKTMDNKYVAVAHALDNKSLRRLELFNLPEYRSFEWFMSQKLFQISTSGLSPLSIEQIVSFIEIHSDIVIMLDLFGLFERLEAKVFTEYLYLLIKDKTIIWKRILLEAYNIEMVNGIKDANDEAEVIYCARYEKTSTLEKTFSPQELIQMGIRFVSYPWHYRNRYPNEIKEFTKAGMTVFSRTKFNTKDSKLRAEGVNVNIIANKFDRFLILFQLPMYMMTYIKRLFVKILIKLKYS</sequence>
<comment type="caution">
    <text evidence="1">The sequence shown here is derived from an EMBL/GenBank/DDBJ whole genome shotgun (WGS) entry which is preliminary data.</text>
</comment>